<feature type="region of interest" description="Disordered" evidence="1">
    <location>
        <begin position="1"/>
        <end position="178"/>
    </location>
</feature>
<dbReference type="PANTHER" id="PTHR46010">
    <property type="entry name" value="PROTEIN IWS1 HOMOLOG"/>
    <property type="match status" value="1"/>
</dbReference>
<dbReference type="Proteomes" id="UP000789508">
    <property type="component" value="Unassembled WGS sequence"/>
</dbReference>
<name>A0A9N9DNU7_9GLOM</name>
<dbReference type="InterPro" id="IPR035441">
    <property type="entry name" value="TFIIS/LEDGF_dom_sf"/>
</dbReference>
<comment type="caution">
    <text evidence="2">The sequence shown here is derived from an EMBL/GenBank/DDBJ whole genome shotgun (WGS) entry which is preliminary data.</text>
</comment>
<dbReference type="GO" id="GO:0016973">
    <property type="term" value="P:poly(A)+ mRNA export from nucleus"/>
    <property type="evidence" value="ECO:0007669"/>
    <property type="project" value="TreeGrafter"/>
</dbReference>
<dbReference type="GO" id="GO:0005634">
    <property type="term" value="C:nucleus"/>
    <property type="evidence" value="ECO:0007669"/>
    <property type="project" value="TreeGrafter"/>
</dbReference>
<feature type="compositionally biased region" description="Basic and acidic residues" evidence="1">
    <location>
        <begin position="137"/>
        <end position="148"/>
    </location>
</feature>
<feature type="compositionally biased region" description="Basic and acidic residues" evidence="1">
    <location>
        <begin position="119"/>
        <end position="129"/>
    </location>
</feature>
<organism evidence="2 3">
    <name type="scientific">Ambispora leptoticha</name>
    <dbReference type="NCBI Taxonomy" id="144679"/>
    <lineage>
        <taxon>Eukaryota</taxon>
        <taxon>Fungi</taxon>
        <taxon>Fungi incertae sedis</taxon>
        <taxon>Mucoromycota</taxon>
        <taxon>Glomeromycotina</taxon>
        <taxon>Glomeromycetes</taxon>
        <taxon>Archaeosporales</taxon>
        <taxon>Ambisporaceae</taxon>
        <taxon>Ambispora</taxon>
    </lineage>
</organism>
<evidence type="ECO:0000256" key="1">
    <source>
        <dbReference type="SAM" id="MobiDB-lite"/>
    </source>
</evidence>
<keyword evidence="3" id="KW-1185">Reference proteome</keyword>
<reference evidence="2" key="1">
    <citation type="submission" date="2021-06" db="EMBL/GenBank/DDBJ databases">
        <authorList>
            <person name="Kallberg Y."/>
            <person name="Tangrot J."/>
            <person name="Rosling A."/>
        </authorList>
    </citation>
    <scope>NUCLEOTIDE SEQUENCE</scope>
    <source>
        <strain evidence="2">FL130A</strain>
    </source>
</reference>
<feature type="compositionally biased region" description="Acidic residues" evidence="1">
    <location>
        <begin position="46"/>
        <end position="65"/>
    </location>
</feature>
<protein>
    <submittedName>
        <fullName evidence="2">6722_t:CDS:1</fullName>
    </submittedName>
</protein>
<evidence type="ECO:0000313" key="2">
    <source>
        <dbReference type="EMBL" id="CAG8646223.1"/>
    </source>
</evidence>
<feature type="compositionally biased region" description="Basic and acidic residues" evidence="1">
    <location>
        <begin position="85"/>
        <end position="104"/>
    </location>
</feature>
<feature type="compositionally biased region" description="Polar residues" evidence="1">
    <location>
        <begin position="1"/>
        <end position="17"/>
    </location>
</feature>
<dbReference type="Gene3D" id="1.20.930.10">
    <property type="entry name" value="Conserved domain common to transcription factors TFIIS, elongin A, CRSP70"/>
    <property type="match status" value="1"/>
</dbReference>
<proteinExistence type="predicted"/>
<dbReference type="AlphaFoldDB" id="A0A9N9DNU7"/>
<feature type="non-terminal residue" evidence="2">
    <location>
        <position position="1"/>
    </location>
</feature>
<dbReference type="OrthoDB" id="21124at2759"/>
<gene>
    <name evidence="2" type="ORF">ALEPTO_LOCUS9873</name>
</gene>
<accession>A0A9N9DNU7</accession>
<sequence>MTSKQRSNSLSSATISDASEETVTGPKALDQGELEERYKDIFGGSEESDLSDLGDLEDLSSDEDDSKQKVKKARIQQSPVKQKPKRPDEDDKDKDYVDEAEFRKTAAATKSKGKKKRSGHVEISDKYVVDSDEEDNEKGKEAEIEERRKSKSAPKKSKRKKSEGKDDEDSKELTPLEAIRKQVDKHFDEILKSNSPRKRKRKNDIELDQYNDDLAANLYIKMIQAADKDIEYNRLNRSSFAKSDYFPEAYAILTKANMTETLLEHNILEAVRAWLEPLPD</sequence>
<evidence type="ECO:0000313" key="3">
    <source>
        <dbReference type="Proteomes" id="UP000789508"/>
    </source>
</evidence>
<dbReference type="EMBL" id="CAJVPS010008893">
    <property type="protein sequence ID" value="CAG8646223.1"/>
    <property type="molecule type" value="Genomic_DNA"/>
</dbReference>
<dbReference type="InterPro" id="IPR051037">
    <property type="entry name" value="RNAPII_TF_IWS1"/>
</dbReference>
<feature type="compositionally biased region" description="Basic residues" evidence="1">
    <location>
        <begin position="149"/>
        <end position="162"/>
    </location>
</feature>
<dbReference type="PANTHER" id="PTHR46010:SF1">
    <property type="entry name" value="PROTEIN IWS1 HOMOLOG"/>
    <property type="match status" value="1"/>
</dbReference>